<keyword evidence="1" id="KW-1133">Transmembrane helix</keyword>
<feature type="transmembrane region" description="Helical" evidence="1">
    <location>
        <begin position="20"/>
        <end position="40"/>
    </location>
</feature>
<proteinExistence type="predicted"/>
<keyword evidence="1" id="KW-0472">Membrane</keyword>
<name>A0AAF3F8Q3_9BILA</name>
<dbReference type="Proteomes" id="UP000887575">
    <property type="component" value="Unassembled WGS sequence"/>
</dbReference>
<dbReference type="WBParaSite" id="MBELARI_LOCUS2325">
    <property type="protein sequence ID" value="MBELARI_LOCUS2325"/>
    <property type="gene ID" value="MBELARI_LOCUS2325"/>
</dbReference>
<evidence type="ECO:0000313" key="3">
    <source>
        <dbReference type="WBParaSite" id="MBELARI_LOCUS2325"/>
    </source>
</evidence>
<sequence>MLIYTFENGWKTLLCFFANPILLQNAIICERIFATYYIWHYENLEKAHVYKIVLFGLFCCSGTCSVFVPIWFTIAPVTAIAVAMSFYIVFALIMFLIYWYLWVHNHDVLKLLRIFVGFDTAFVGANCLFGIIVMLITDQEKPSGQVALQLLELSIAVYTLSMLLLSLYFVKDWGEQFKKRLFNCFGRNLRLLSSKNSIVPLNSIQETEIYFNYYTQNWN</sequence>
<dbReference type="AlphaFoldDB" id="A0AAF3F8Q3"/>
<feature type="transmembrane region" description="Helical" evidence="1">
    <location>
        <begin position="148"/>
        <end position="170"/>
    </location>
</feature>
<protein>
    <submittedName>
        <fullName evidence="3">Uncharacterized protein</fullName>
    </submittedName>
</protein>
<keyword evidence="1" id="KW-0812">Transmembrane</keyword>
<evidence type="ECO:0000313" key="2">
    <source>
        <dbReference type="Proteomes" id="UP000887575"/>
    </source>
</evidence>
<evidence type="ECO:0000256" key="1">
    <source>
        <dbReference type="SAM" id="Phobius"/>
    </source>
</evidence>
<feature type="transmembrane region" description="Helical" evidence="1">
    <location>
        <begin position="52"/>
        <end position="74"/>
    </location>
</feature>
<feature type="transmembrane region" description="Helical" evidence="1">
    <location>
        <begin position="114"/>
        <end position="136"/>
    </location>
</feature>
<feature type="transmembrane region" description="Helical" evidence="1">
    <location>
        <begin position="80"/>
        <end position="102"/>
    </location>
</feature>
<keyword evidence="2" id="KW-1185">Reference proteome</keyword>
<organism evidence="2 3">
    <name type="scientific">Mesorhabditis belari</name>
    <dbReference type="NCBI Taxonomy" id="2138241"/>
    <lineage>
        <taxon>Eukaryota</taxon>
        <taxon>Metazoa</taxon>
        <taxon>Ecdysozoa</taxon>
        <taxon>Nematoda</taxon>
        <taxon>Chromadorea</taxon>
        <taxon>Rhabditida</taxon>
        <taxon>Rhabditina</taxon>
        <taxon>Rhabditomorpha</taxon>
        <taxon>Rhabditoidea</taxon>
        <taxon>Rhabditidae</taxon>
        <taxon>Mesorhabditinae</taxon>
        <taxon>Mesorhabditis</taxon>
    </lineage>
</organism>
<accession>A0AAF3F8Q3</accession>
<reference evidence="3" key="1">
    <citation type="submission" date="2024-02" db="UniProtKB">
        <authorList>
            <consortium name="WormBaseParasite"/>
        </authorList>
    </citation>
    <scope>IDENTIFICATION</scope>
</reference>